<organism evidence="2 3">
    <name type="scientific">Stephania yunnanensis</name>
    <dbReference type="NCBI Taxonomy" id="152371"/>
    <lineage>
        <taxon>Eukaryota</taxon>
        <taxon>Viridiplantae</taxon>
        <taxon>Streptophyta</taxon>
        <taxon>Embryophyta</taxon>
        <taxon>Tracheophyta</taxon>
        <taxon>Spermatophyta</taxon>
        <taxon>Magnoliopsida</taxon>
        <taxon>Ranunculales</taxon>
        <taxon>Menispermaceae</taxon>
        <taxon>Menispermoideae</taxon>
        <taxon>Cissampelideae</taxon>
        <taxon>Stephania</taxon>
    </lineage>
</organism>
<gene>
    <name evidence="2" type="ORF">Syun_006843</name>
</gene>
<feature type="compositionally biased region" description="Basic and acidic residues" evidence="1">
    <location>
        <begin position="39"/>
        <end position="48"/>
    </location>
</feature>
<keyword evidence="3" id="KW-1185">Reference proteome</keyword>
<feature type="region of interest" description="Disordered" evidence="1">
    <location>
        <begin position="1"/>
        <end position="49"/>
    </location>
</feature>
<comment type="caution">
    <text evidence="2">The sequence shown here is derived from an EMBL/GenBank/DDBJ whole genome shotgun (WGS) entry which is preliminary data.</text>
</comment>
<evidence type="ECO:0000313" key="2">
    <source>
        <dbReference type="EMBL" id="KAK9160502.1"/>
    </source>
</evidence>
<evidence type="ECO:0000313" key="3">
    <source>
        <dbReference type="Proteomes" id="UP001420932"/>
    </source>
</evidence>
<name>A0AAP0KZ28_9MAGN</name>
<protein>
    <submittedName>
        <fullName evidence="2">Uncharacterized protein</fullName>
    </submittedName>
</protein>
<sequence>MEMVDRPEALKNVDGVEANNADDSSRCSRGPTRRPARMGTRERADEQHQLGAVARRRWCMRGHTR</sequence>
<evidence type="ECO:0000256" key="1">
    <source>
        <dbReference type="SAM" id="MobiDB-lite"/>
    </source>
</evidence>
<reference evidence="2 3" key="1">
    <citation type="submission" date="2024-01" db="EMBL/GenBank/DDBJ databases">
        <title>Genome assemblies of Stephania.</title>
        <authorList>
            <person name="Yang L."/>
        </authorList>
    </citation>
    <scope>NUCLEOTIDE SEQUENCE [LARGE SCALE GENOMIC DNA]</scope>
    <source>
        <strain evidence="2">YNDBR</strain>
        <tissue evidence="2">Leaf</tissue>
    </source>
</reference>
<proteinExistence type="predicted"/>
<feature type="compositionally biased region" description="Basic and acidic residues" evidence="1">
    <location>
        <begin position="1"/>
        <end position="11"/>
    </location>
</feature>
<dbReference type="EMBL" id="JBBNAF010000003">
    <property type="protein sequence ID" value="KAK9160502.1"/>
    <property type="molecule type" value="Genomic_DNA"/>
</dbReference>
<dbReference type="AlphaFoldDB" id="A0AAP0KZ28"/>
<dbReference type="Proteomes" id="UP001420932">
    <property type="component" value="Unassembled WGS sequence"/>
</dbReference>
<accession>A0AAP0KZ28</accession>